<comment type="caution">
    <text evidence="2">The sequence shown here is derived from an EMBL/GenBank/DDBJ whole genome shotgun (WGS) entry which is preliminary data.</text>
</comment>
<keyword evidence="3" id="KW-1185">Reference proteome</keyword>
<organism evidence="2 3">
    <name type="scientific">Reticulomyxa filosa</name>
    <dbReference type="NCBI Taxonomy" id="46433"/>
    <lineage>
        <taxon>Eukaryota</taxon>
        <taxon>Sar</taxon>
        <taxon>Rhizaria</taxon>
        <taxon>Retaria</taxon>
        <taxon>Foraminifera</taxon>
        <taxon>Monothalamids</taxon>
        <taxon>Reticulomyxidae</taxon>
        <taxon>Reticulomyxa</taxon>
    </lineage>
</organism>
<evidence type="ECO:0000313" key="2">
    <source>
        <dbReference type="EMBL" id="ETO19968.1"/>
    </source>
</evidence>
<dbReference type="AlphaFoldDB" id="X6N249"/>
<feature type="region of interest" description="Disordered" evidence="1">
    <location>
        <begin position="53"/>
        <end position="86"/>
    </location>
</feature>
<dbReference type="EMBL" id="ASPP01013089">
    <property type="protein sequence ID" value="ETO19968.1"/>
    <property type="molecule type" value="Genomic_DNA"/>
</dbReference>
<proteinExistence type="predicted"/>
<evidence type="ECO:0000256" key="1">
    <source>
        <dbReference type="SAM" id="MobiDB-lite"/>
    </source>
</evidence>
<feature type="compositionally biased region" description="Acidic residues" evidence="1">
    <location>
        <begin position="64"/>
        <end position="76"/>
    </location>
</feature>
<gene>
    <name evidence="2" type="ORF">RFI_17251</name>
</gene>
<name>X6N249_RETFI</name>
<sequence>MVAQAKTELPKKNEELKKLAESIEQKDRQITELQQRLKEVEAENESFLQIIEASLEEQDKAKEEEEEEDNEEEKQDEEPGLREAVSESNIAIVEHEAERSNLEEMIINKTCKDMVNVMLQSEIFSVTLRNGVDFLLVNEDRKITRLQNAKLNEYKFGVYLLGEANVLTVDPDKDAHGDILGHLKIKASHLWIKHPKSTIDCSELGYPSDRGRGAGEQFTGTDHSKSYFGGGGGYGSRGGNDDLPLGNGRGGGIYGEQTLFTHIRCGSGGGSGSYRGRILRGGRGGGIIELIIDQHFINHGTIKCCGAFGEHIWDGGGGGGSGGSILIQVLSPANKLQNVIGAVSCNGGNQGYRNEGGSGRIAIYNITLSTEDLALIDPAPFNLT</sequence>
<accession>X6N249</accession>
<evidence type="ECO:0000313" key="3">
    <source>
        <dbReference type="Proteomes" id="UP000023152"/>
    </source>
</evidence>
<reference evidence="2 3" key="1">
    <citation type="journal article" date="2013" name="Curr. Biol.">
        <title>The Genome of the Foraminiferan Reticulomyxa filosa.</title>
        <authorList>
            <person name="Glockner G."/>
            <person name="Hulsmann N."/>
            <person name="Schleicher M."/>
            <person name="Noegel A.A."/>
            <person name="Eichinger L."/>
            <person name="Gallinger C."/>
            <person name="Pawlowski J."/>
            <person name="Sierra R."/>
            <person name="Euteneuer U."/>
            <person name="Pillet L."/>
            <person name="Moustafa A."/>
            <person name="Platzer M."/>
            <person name="Groth M."/>
            <person name="Szafranski K."/>
            <person name="Schliwa M."/>
        </authorList>
    </citation>
    <scope>NUCLEOTIDE SEQUENCE [LARGE SCALE GENOMIC DNA]</scope>
</reference>
<dbReference type="Proteomes" id="UP000023152">
    <property type="component" value="Unassembled WGS sequence"/>
</dbReference>
<protein>
    <submittedName>
        <fullName evidence="2">Uncharacterized protein</fullName>
    </submittedName>
</protein>